<evidence type="ECO:0000259" key="3">
    <source>
        <dbReference type="PROSITE" id="PS50937"/>
    </source>
</evidence>
<dbReference type="InterPro" id="IPR009061">
    <property type="entry name" value="DNA-bd_dom_put_sf"/>
</dbReference>
<dbReference type="PROSITE" id="PS50937">
    <property type="entry name" value="HTH_MERR_2"/>
    <property type="match status" value="1"/>
</dbReference>
<organism evidence="4 5">
    <name type="scientific">Streptomyces apricus</name>
    <dbReference type="NCBI Taxonomy" id="1828112"/>
    <lineage>
        <taxon>Bacteria</taxon>
        <taxon>Bacillati</taxon>
        <taxon>Actinomycetota</taxon>
        <taxon>Actinomycetes</taxon>
        <taxon>Kitasatosporales</taxon>
        <taxon>Streptomycetaceae</taxon>
        <taxon>Streptomyces</taxon>
    </lineage>
</organism>
<dbReference type="InterPro" id="IPR000551">
    <property type="entry name" value="MerR-type_HTH_dom"/>
</dbReference>
<sequence length="150" mass="17345">MSSEHMQIGEVGARTELPLRMIRYYEATGLVTPSACSAGGFRLYTREDVARLKAIRRMQPLDFTLDQMRELLALTDRLDSDDGLTAYERQSLLLRVREYEQHALWQVERLRGQLTEAEEFAQTLRKRLNRDRDKGKEKGRDRERAGAGTA</sequence>
<dbReference type="InterPro" id="IPR047057">
    <property type="entry name" value="MerR_fam"/>
</dbReference>
<keyword evidence="1" id="KW-0238">DNA-binding</keyword>
<proteinExistence type="predicted"/>
<evidence type="ECO:0000313" key="5">
    <source>
        <dbReference type="Proteomes" id="UP000324965"/>
    </source>
</evidence>
<dbReference type="GO" id="GO:0003700">
    <property type="term" value="F:DNA-binding transcription factor activity"/>
    <property type="evidence" value="ECO:0007669"/>
    <property type="project" value="InterPro"/>
</dbReference>
<evidence type="ECO:0000313" key="4">
    <source>
        <dbReference type="EMBL" id="KAA0917832.1"/>
    </source>
</evidence>
<accession>A0A5A9ZLI3</accession>
<dbReference type="Pfam" id="PF13411">
    <property type="entry name" value="MerR_1"/>
    <property type="match status" value="1"/>
</dbReference>
<feature type="domain" description="HTH merR-type" evidence="3">
    <location>
        <begin position="5"/>
        <end position="74"/>
    </location>
</feature>
<dbReference type="PANTHER" id="PTHR30204:SF93">
    <property type="entry name" value="HTH MERR-TYPE DOMAIN-CONTAINING PROTEIN"/>
    <property type="match status" value="1"/>
</dbReference>
<dbReference type="OrthoDB" id="9809391at2"/>
<feature type="compositionally biased region" description="Basic and acidic residues" evidence="2">
    <location>
        <begin position="130"/>
        <end position="150"/>
    </location>
</feature>
<evidence type="ECO:0000256" key="2">
    <source>
        <dbReference type="SAM" id="MobiDB-lite"/>
    </source>
</evidence>
<protein>
    <submittedName>
        <fullName evidence="4">MerR family transcriptional regulator</fullName>
    </submittedName>
</protein>
<dbReference type="RefSeq" id="WP_149515946.1">
    <property type="nucleotide sequence ID" value="NZ_VDFC01000107.1"/>
</dbReference>
<gene>
    <name evidence="4" type="ORF">FGF04_37970</name>
</gene>
<keyword evidence="5" id="KW-1185">Reference proteome</keyword>
<dbReference type="SUPFAM" id="SSF46955">
    <property type="entry name" value="Putative DNA-binding domain"/>
    <property type="match status" value="1"/>
</dbReference>
<dbReference type="Gene3D" id="1.10.1660.10">
    <property type="match status" value="1"/>
</dbReference>
<dbReference type="GO" id="GO:0003677">
    <property type="term" value="F:DNA binding"/>
    <property type="evidence" value="ECO:0007669"/>
    <property type="project" value="UniProtKB-KW"/>
</dbReference>
<reference evidence="4 5" key="1">
    <citation type="submission" date="2019-05" db="EMBL/GenBank/DDBJ databases">
        <authorList>
            <person name="Hariharan J."/>
            <person name="Choudoir M.J."/>
            <person name="Diebold P."/>
            <person name="Panke-Buisse K."/>
            <person name="Buckley D.H."/>
        </authorList>
    </citation>
    <scope>NUCLEOTIDE SEQUENCE [LARGE SCALE GENOMIC DNA]</scope>
    <source>
        <strain evidence="4 5">SUN51</strain>
    </source>
</reference>
<dbReference type="Proteomes" id="UP000324965">
    <property type="component" value="Unassembled WGS sequence"/>
</dbReference>
<comment type="caution">
    <text evidence="4">The sequence shown here is derived from an EMBL/GenBank/DDBJ whole genome shotgun (WGS) entry which is preliminary data.</text>
</comment>
<feature type="region of interest" description="Disordered" evidence="2">
    <location>
        <begin position="126"/>
        <end position="150"/>
    </location>
</feature>
<dbReference type="EMBL" id="VDFC01000107">
    <property type="protein sequence ID" value="KAA0917832.1"/>
    <property type="molecule type" value="Genomic_DNA"/>
</dbReference>
<evidence type="ECO:0000256" key="1">
    <source>
        <dbReference type="ARBA" id="ARBA00023125"/>
    </source>
</evidence>
<dbReference type="PANTHER" id="PTHR30204">
    <property type="entry name" value="REDOX-CYCLING DRUG-SENSING TRANSCRIPTIONAL ACTIVATOR SOXR"/>
    <property type="match status" value="1"/>
</dbReference>
<dbReference type="SMART" id="SM00422">
    <property type="entry name" value="HTH_MERR"/>
    <property type="match status" value="1"/>
</dbReference>
<name>A0A5A9ZLI3_9ACTN</name>
<dbReference type="AlphaFoldDB" id="A0A5A9ZLI3"/>